<name>A0A0D9Y6U6_9ORYZ</name>
<accession>A0A0D9Y6U6</accession>
<dbReference type="HOGENOM" id="CLU_1268623_0_0_1"/>
<feature type="region of interest" description="Disordered" evidence="1">
    <location>
        <begin position="113"/>
        <end position="134"/>
    </location>
</feature>
<dbReference type="Proteomes" id="UP000026961">
    <property type="component" value="Chromosome 1"/>
</dbReference>
<dbReference type="Gramene" id="OGLUM01G12990.1">
    <property type="protein sequence ID" value="OGLUM01G12990.1"/>
    <property type="gene ID" value="OGLUM01G12990"/>
</dbReference>
<organism evidence="2">
    <name type="scientific">Oryza glumipatula</name>
    <dbReference type="NCBI Taxonomy" id="40148"/>
    <lineage>
        <taxon>Eukaryota</taxon>
        <taxon>Viridiplantae</taxon>
        <taxon>Streptophyta</taxon>
        <taxon>Embryophyta</taxon>
        <taxon>Tracheophyta</taxon>
        <taxon>Spermatophyta</taxon>
        <taxon>Magnoliopsida</taxon>
        <taxon>Liliopsida</taxon>
        <taxon>Poales</taxon>
        <taxon>Poaceae</taxon>
        <taxon>BOP clade</taxon>
        <taxon>Oryzoideae</taxon>
        <taxon>Oryzeae</taxon>
        <taxon>Oryzinae</taxon>
        <taxon>Oryza</taxon>
    </lineage>
</organism>
<evidence type="ECO:0000313" key="2">
    <source>
        <dbReference type="EnsemblPlants" id="OGLUM01G12990.1"/>
    </source>
</evidence>
<dbReference type="AlphaFoldDB" id="A0A0D9Y6U6"/>
<evidence type="ECO:0000256" key="1">
    <source>
        <dbReference type="SAM" id="MobiDB-lite"/>
    </source>
</evidence>
<reference evidence="2" key="3">
    <citation type="submission" date="2018-05" db="EMBL/GenBank/DDBJ databases">
        <title>OgluRS3 (Oryza glumaepatula Reference Sequence Version 3).</title>
        <authorList>
            <person name="Zhang J."/>
            <person name="Kudrna D."/>
            <person name="Lee S."/>
            <person name="Talag J."/>
            <person name="Welchert J."/>
            <person name="Wing R.A."/>
        </authorList>
    </citation>
    <scope>NUCLEOTIDE SEQUENCE [LARGE SCALE GENOMIC DNA]</scope>
</reference>
<dbReference type="EnsemblPlants" id="OGLUM01G12990.1">
    <property type="protein sequence ID" value="OGLUM01G12990.1"/>
    <property type="gene ID" value="OGLUM01G12990"/>
</dbReference>
<reference evidence="2" key="1">
    <citation type="submission" date="2013-08" db="EMBL/GenBank/DDBJ databases">
        <title>Oryza genome evolution.</title>
        <authorList>
            <person name="Wing R.A."/>
            <person name="Panaud O."/>
            <person name="Oliveira A.C."/>
        </authorList>
    </citation>
    <scope>NUCLEOTIDE SEQUENCE</scope>
</reference>
<sequence length="218" mass="24798">MEIMCVSVYWRCPDPIPVYPVLQDYGPSSVWWIPVNGRGFRSGRGPIIGSHALCVRPIREGFLGVEEDEDRRPGPRKEDDADREDLTWLRPNIYTRATCRPYHKIGHAFLPPTGHLRQDRANQKPKASETGTCVERSRCPDTLKRLSDGQSNIGHEYPRQTEPLEYLRIAVVPAVRGQACCSVAGWMWDAPGLPEIQWGVKPVPILVYAPRDMHRNFT</sequence>
<protein>
    <submittedName>
        <fullName evidence="2">Uncharacterized protein</fullName>
    </submittedName>
</protein>
<evidence type="ECO:0000313" key="3">
    <source>
        <dbReference type="Proteomes" id="UP000026961"/>
    </source>
</evidence>
<keyword evidence="3" id="KW-1185">Reference proteome</keyword>
<proteinExistence type="predicted"/>
<reference evidence="2" key="2">
    <citation type="submission" date="2015-04" db="UniProtKB">
        <authorList>
            <consortium name="EnsemblPlants"/>
        </authorList>
    </citation>
    <scope>IDENTIFICATION</scope>
</reference>